<evidence type="ECO:0000313" key="1">
    <source>
        <dbReference type="EMBL" id="KAJ0075470.1"/>
    </source>
</evidence>
<keyword evidence="2" id="KW-1185">Reference proteome</keyword>
<protein>
    <submittedName>
        <fullName evidence="1">Uncharacterized protein</fullName>
    </submittedName>
</protein>
<organism evidence="1 2">
    <name type="scientific">Pistacia atlantica</name>
    <dbReference type="NCBI Taxonomy" id="434234"/>
    <lineage>
        <taxon>Eukaryota</taxon>
        <taxon>Viridiplantae</taxon>
        <taxon>Streptophyta</taxon>
        <taxon>Embryophyta</taxon>
        <taxon>Tracheophyta</taxon>
        <taxon>Spermatophyta</taxon>
        <taxon>Magnoliopsida</taxon>
        <taxon>eudicotyledons</taxon>
        <taxon>Gunneridae</taxon>
        <taxon>Pentapetalae</taxon>
        <taxon>rosids</taxon>
        <taxon>malvids</taxon>
        <taxon>Sapindales</taxon>
        <taxon>Anacardiaceae</taxon>
        <taxon>Pistacia</taxon>
    </lineage>
</organism>
<gene>
    <name evidence="1" type="ORF">Patl1_34161</name>
</gene>
<dbReference type="Proteomes" id="UP001164250">
    <property type="component" value="Chromosome 15"/>
</dbReference>
<dbReference type="EMBL" id="CM047910">
    <property type="protein sequence ID" value="KAJ0075470.1"/>
    <property type="molecule type" value="Genomic_DNA"/>
</dbReference>
<accession>A0ACC0ZR62</accession>
<evidence type="ECO:0000313" key="2">
    <source>
        <dbReference type="Proteomes" id="UP001164250"/>
    </source>
</evidence>
<reference evidence="2" key="1">
    <citation type="journal article" date="2023" name="G3 (Bethesda)">
        <title>Genome assembly and association tests identify interacting loci associated with vigor, precocity, and sex in interspecific pistachio rootstocks.</title>
        <authorList>
            <person name="Palmer W."/>
            <person name="Jacygrad E."/>
            <person name="Sagayaradj S."/>
            <person name="Cavanaugh K."/>
            <person name="Han R."/>
            <person name="Bertier L."/>
            <person name="Beede B."/>
            <person name="Kafkas S."/>
            <person name="Golino D."/>
            <person name="Preece J."/>
            <person name="Michelmore R."/>
        </authorList>
    </citation>
    <scope>NUCLEOTIDE SEQUENCE [LARGE SCALE GENOMIC DNA]</scope>
</reference>
<sequence>MCHPSCDIPSPSGTDQRRQFGSVRVAAREQQQPSKVAGGGGVTKKCVCSTTTHPGSFRCKYHRSEYKWVSRATRSSSFTISR</sequence>
<name>A0ACC0ZR62_9ROSI</name>
<proteinExistence type="predicted"/>
<comment type="caution">
    <text evidence="1">The sequence shown here is derived from an EMBL/GenBank/DDBJ whole genome shotgun (WGS) entry which is preliminary data.</text>
</comment>